<evidence type="ECO:0000313" key="4">
    <source>
        <dbReference type="Proteomes" id="UP001500466"/>
    </source>
</evidence>
<sequence length="328" mass="33262">MPDDHLDRRLRDLVDELDQAVVLSPAHEARARGARLRHRTRIAVGTAVVAGAAVTAASITWAAGPERGATQAGPASPSASASCGAAPTPPTASAATPFPTEPKPTITPSSIPPPSLPPTPPTAAATATKAAPPTMASLPPGSPLASPVVTCPQISVRFPADPRALTTADLPVVPGGTWIPPRISWEITRTDAVGAPGVFCLPRAGAAQATPTTETSYALGGNPPPATFVETIADFATEQDARAAMDTLAAALRDCPTTQPGASVSRVSGPDDAQLWKADNGSGTHGFQALARSGKTVVTLAYLQSGDFHDALSPDLLATALTRAAGNR</sequence>
<dbReference type="RefSeq" id="WP_345674587.1">
    <property type="nucleotide sequence ID" value="NZ_BAABHS010000004.1"/>
</dbReference>
<dbReference type="EMBL" id="BAABHS010000004">
    <property type="protein sequence ID" value="GAA4954922.1"/>
    <property type="molecule type" value="Genomic_DNA"/>
</dbReference>
<dbReference type="Proteomes" id="UP001500466">
    <property type="component" value="Unassembled WGS sequence"/>
</dbReference>
<feature type="compositionally biased region" description="Low complexity" evidence="1">
    <location>
        <begin position="66"/>
        <end position="109"/>
    </location>
</feature>
<organism evidence="3 4">
    <name type="scientific">Yinghuangia aomiensis</name>
    <dbReference type="NCBI Taxonomy" id="676205"/>
    <lineage>
        <taxon>Bacteria</taxon>
        <taxon>Bacillati</taxon>
        <taxon>Actinomycetota</taxon>
        <taxon>Actinomycetes</taxon>
        <taxon>Kitasatosporales</taxon>
        <taxon>Streptomycetaceae</taxon>
        <taxon>Yinghuangia</taxon>
    </lineage>
</organism>
<gene>
    <name evidence="3" type="ORF">GCM10023205_15940</name>
</gene>
<feature type="transmembrane region" description="Helical" evidence="2">
    <location>
        <begin position="42"/>
        <end position="64"/>
    </location>
</feature>
<evidence type="ECO:0000256" key="1">
    <source>
        <dbReference type="SAM" id="MobiDB-lite"/>
    </source>
</evidence>
<keyword evidence="2" id="KW-1133">Transmembrane helix</keyword>
<name>A0ABP9H2X6_9ACTN</name>
<evidence type="ECO:0000313" key="3">
    <source>
        <dbReference type="EMBL" id="GAA4954922.1"/>
    </source>
</evidence>
<feature type="compositionally biased region" description="Low complexity" evidence="1">
    <location>
        <begin position="122"/>
        <end position="141"/>
    </location>
</feature>
<accession>A0ABP9H2X6</accession>
<feature type="compositionally biased region" description="Pro residues" evidence="1">
    <location>
        <begin position="110"/>
        <end position="121"/>
    </location>
</feature>
<proteinExistence type="predicted"/>
<comment type="caution">
    <text evidence="3">The sequence shown here is derived from an EMBL/GenBank/DDBJ whole genome shotgun (WGS) entry which is preliminary data.</text>
</comment>
<evidence type="ECO:0000256" key="2">
    <source>
        <dbReference type="SAM" id="Phobius"/>
    </source>
</evidence>
<keyword evidence="2" id="KW-0812">Transmembrane</keyword>
<keyword evidence="2" id="KW-0472">Membrane</keyword>
<evidence type="ECO:0008006" key="5">
    <source>
        <dbReference type="Google" id="ProtNLM"/>
    </source>
</evidence>
<feature type="region of interest" description="Disordered" evidence="1">
    <location>
        <begin position="66"/>
        <end position="141"/>
    </location>
</feature>
<keyword evidence="4" id="KW-1185">Reference proteome</keyword>
<reference evidence="4" key="1">
    <citation type="journal article" date="2019" name="Int. J. Syst. Evol. Microbiol.">
        <title>The Global Catalogue of Microorganisms (GCM) 10K type strain sequencing project: providing services to taxonomists for standard genome sequencing and annotation.</title>
        <authorList>
            <consortium name="The Broad Institute Genomics Platform"/>
            <consortium name="The Broad Institute Genome Sequencing Center for Infectious Disease"/>
            <person name="Wu L."/>
            <person name="Ma J."/>
        </authorList>
    </citation>
    <scope>NUCLEOTIDE SEQUENCE [LARGE SCALE GENOMIC DNA]</scope>
    <source>
        <strain evidence="4">JCM 17986</strain>
    </source>
</reference>
<protein>
    <recommendedName>
        <fullName evidence="5">PknH-like extracellular domain-containing protein</fullName>
    </recommendedName>
</protein>